<proteinExistence type="predicted"/>
<gene>
    <name evidence="1" type="ORF">LCGC14_2620230</name>
</gene>
<dbReference type="EMBL" id="LAZR01044700">
    <property type="protein sequence ID" value="KKL04020.1"/>
    <property type="molecule type" value="Genomic_DNA"/>
</dbReference>
<reference evidence="1" key="1">
    <citation type="journal article" date="2015" name="Nature">
        <title>Complex archaea that bridge the gap between prokaryotes and eukaryotes.</title>
        <authorList>
            <person name="Spang A."/>
            <person name="Saw J.H."/>
            <person name="Jorgensen S.L."/>
            <person name="Zaremba-Niedzwiedzka K."/>
            <person name="Martijn J."/>
            <person name="Lind A.E."/>
            <person name="van Eijk R."/>
            <person name="Schleper C."/>
            <person name="Guy L."/>
            <person name="Ettema T.J."/>
        </authorList>
    </citation>
    <scope>NUCLEOTIDE SEQUENCE</scope>
</reference>
<evidence type="ECO:0008006" key="2">
    <source>
        <dbReference type="Google" id="ProtNLM"/>
    </source>
</evidence>
<evidence type="ECO:0000313" key="1">
    <source>
        <dbReference type="EMBL" id="KKL04020.1"/>
    </source>
</evidence>
<sequence length="104" mass="12197">MNPAHKRVLDAIEYRREAFPVSLDVLSTMTGMDERTVKQIIQDLRRDHHQPIGHSRKAGQSGYYMIRCPKELRAMIQRLRYEANSRHITANKMEKALTMQAELF</sequence>
<name>A0A0F9A3I2_9ZZZZ</name>
<accession>A0A0F9A3I2</accession>
<organism evidence="1">
    <name type="scientific">marine sediment metagenome</name>
    <dbReference type="NCBI Taxonomy" id="412755"/>
    <lineage>
        <taxon>unclassified sequences</taxon>
        <taxon>metagenomes</taxon>
        <taxon>ecological metagenomes</taxon>
    </lineage>
</organism>
<protein>
    <recommendedName>
        <fullName evidence="2">Helix-turn-helix type 11 domain-containing protein</fullName>
    </recommendedName>
</protein>
<comment type="caution">
    <text evidence="1">The sequence shown here is derived from an EMBL/GenBank/DDBJ whole genome shotgun (WGS) entry which is preliminary data.</text>
</comment>
<dbReference type="AlphaFoldDB" id="A0A0F9A3I2"/>